<keyword evidence="4" id="KW-1185">Reference proteome</keyword>
<dbReference type="Gene3D" id="3.40.50.1820">
    <property type="entry name" value="alpha/beta hydrolase"/>
    <property type="match status" value="1"/>
</dbReference>
<dbReference type="SUPFAM" id="SSF53474">
    <property type="entry name" value="alpha/beta-Hydrolases"/>
    <property type="match status" value="1"/>
</dbReference>
<name>A0ABR1ZB31_9ROSI</name>
<feature type="domain" description="Fungal lipase-type" evidence="2">
    <location>
        <begin position="203"/>
        <end position="368"/>
    </location>
</feature>
<dbReference type="InterPro" id="IPR002921">
    <property type="entry name" value="Fungal_lipase-type"/>
</dbReference>
<sequence length="495" mass="57395">MADQEETKGSPSFLELAPRKAGVRDLSRLLRDSDLSERDFVDSSDETQVKLKYRRLIFVSTLMQKLLIFFSRPLAFMGRVIEMLLNFLSYNHCPFAFIKNLKRGTLIPRRDSAEFVSYIGFLDKRTKLEPNIKPGDGFKYYSALCMMASKVAYENKARIEHIVKDHLNMEFLGFYSCWNDYQKKTTTEVFLLRDKSDDRDTIVVAFRGTEPFSADDWCTDWDLSHHPLRDPKSHDLLGNVHDGFMKALGLSKVDEWPADYRDGTGKQNLAYYFIRDKLKTLLDASDRTKFIVTGHSLGGALAILFPAILFCHDEKFLLERLQGVYTYGQPRVGDGMLGNFMERKLKEHNIRYFRFVYSYDMVPRLPYDDKDHWYKHFGKALYYNSHYHGAVVTVLPNKNYFSIVLAVATMVNAVYEMVRSFVIATKMIMNAVYELVRCFVIHYTRGSYYREGWLLFTTRVTGLLVPGVSDHSPQDYVNCTCLGQPDFPPEEMLDS</sequence>
<dbReference type="PANTHER" id="PTHR46086:SF17">
    <property type="entry name" value="ALPHA_BETA-HYDROLASES SUPERFAMILY PROTEIN"/>
    <property type="match status" value="1"/>
</dbReference>
<evidence type="ECO:0000313" key="4">
    <source>
        <dbReference type="Proteomes" id="UP001396334"/>
    </source>
</evidence>
<dbReference type="CDD" id="cd00519">
    <property type="entry name" value="Lipase_3"/>
    <property type="match status" value="1"/>
</dbReference>
<comment type="caution">
    <text evidence="3">The sequence shown here is derived from an EMBL/GenBank/DDBJ whole genome shotgun (WGS) entry which is preliminary data.</text>
</comment>
<dbReference type="EMBL" id="JBBPBN010001808">
    <property type="protein sequence ID" value="KAK8477340.1"/>
    <property type="molecule type" value="Genomic_DNA"/>
</dbReference>
<dbReference type="InterPro" id="IPR029058">
    <property type="entry name" value="AB_hydrolase_fold"/>
</dbReference>
<protein>
    <recommendedName>
        <fullName evidence="2">Fungal lipase-type domain-containing protein</fullName>
    </recommendedName>
</protein>
<dbReference type="Proteomes" id="UP001396334">
    <property type="component" value="Unassembled WGS sequence"/>
</dbReference>
<dbReference type="Pfam" id="PF01764">
    <property type="entry name" value="Lipase_3"/>
    <property type="match status" value="1"/>
</dbReference>
<dbReference type="PANTHER" id="PTHR46086">
    <property type="entry name" value="ALPHA/BETA-HYDROLASES SUPERFAMILY PROTEIN"/>
    <property type="match status" value="1"/>
</dbReference>
<reference evidence="3 4" key="1">
    <citation type="journal article" date="2024" name="G3 (Bethesda)">
        <title>Genome assembly of Hibiscus sabdariffa L. provides insights into metabolisms of medicinal natural products.</title>
        <authorList>
            <person name="Kim T."/>
        </authorList>
    </citation>
    <scope>NUCLEOTIDE SEQUENCE [LARGE SCALE GENOMIC DNA]</scope>
    <source>
        <strain evidence="3">TK-2024</strain>
        <tissue evidence="3">Old leaves</tissue>
    </source>
</reference>
<evidence type="ECO:0000313" key="3">
    <source>
        <dbReference type="EMBL" id="KAK8477340.1"/>
    </source>
</evidence>
<dbReference type="InterPro" id="IPR044819">
    <property type="entry name" value="OBL-like"/>
</dbReference>
<keyword evidence="1" id="KW-0378">Hydrolase</keyword>
<proteinExistence type="predicted"/>
<accession>A0ABR1ZB31</accession>
<evidence type="ECO:0000259" key="2">
    <source>
        <dbReference type="Pfam" id="PF01764"/>
    </source>
</evidence>
<evidence type="ECO:0000256" key="1">
    <source>
        <dbReference type="ARBA" id="ARBA00022801"/>
    </source>
</evidence>
<gene>
    <name evidence="3" type="ORF">V6N11_069399</name>
</gene>
<organism evidence="3 4">
    <name type="scientific">Hibiscus sabdariffa</name>
    <name type="common">roselle</name>
    <dbReference type="NCBI Taxonomy" id="183260"/>
    <lineage>
        <taxon>Eukaryota</taxon>
        <taxon>Viridiplantae</taxon>
        <taxon>Streptophyta</taxon>
        <taxon>Embryophyta</taxon>
        <taxon>Tracheophyta</taxon>
        <taxon>Spermatophyta</taxon>
        <taxon>Magnoliopsida</taxon>
        <taxon>eudicotyledons</taxon>
        <taxon>Gunneridae</taxon>
        <taxon>Pentapetalae</taxon>
        <taxon>rosids</taxon>
        <taxon>malvids</taxon>
        <taxon>Malvales</taxon>
        <taxon>Malvaceae</taxon>
        <taxon>Malvoideae</taxon>
        <taxon>Hibiscus</taxon>
    </lineage>
</organism>